<evidence type="ECO:0000313" key="3">
    <source>
        <dbReference type="Proteomes" id="UP000279911"/>
    </source>
</evidence>
<name>A0A3R9FZD6_9BACI</name>
<organism evidence="2 3">
    <name type="scientific">Mesobacillus subterraneus</name>
    <dbReference type="NCBI Taxonomy" id="285983"/>
    <lineage>
        <taxon>Bacteria</taxon>
        <taxon>Bacillati</taxon>
        <taxon>Bacillota</taxon>
        <taxon>Bacilli</taxon>
        <taxon>Bacillales</taxon>
        <taxon>Bacillaceae</taxon>
        <taxon>Mesobacillus</taxon>
    </lineage>
</organism>
<dbReference type="RefSeq" id="WP_125478622.1">
    <property type="nucleotide sequence ID" value="NZ_RSFW01000006.1"/>
</dbReference>
<evidence type="ECO:0000256" key="1">
    <source>
        <dbReference type="SAM" id="Phobius"/>
    </source>
</evidence>
<dbReference type="EMBL" id="RSFW01000006">
    <property type="protein sequence ID" value="RSD28660.1"/>
    <property type="molecule type" value="Genomic_DNA"/>
</dbReference>
<evidence type="ECO:0000313" key="2">
    <source>
        <dbReference type="EMBL" id="RSD28660.1"/>
    </source>
</evidence>
<accession>A0A3R9FZD6</accession>
<reference evidence="3" key="1">
    <citation type="submission" date="2018-12" db="EMBL/GenBank/DDBJ databases">
        <title>Bacillus chawlae sp. nov., Bacillus glennii sp. nov., and Bacillus saganii sp. nov. Isolated from the Vehicle Assembly Building at Kennedy Space Center where the Viking Spacecraft were Assembled.</title>
        <authorList>
            <person name="Seuylemezian A."/>
            <person name="Vaishampayan P."/>
        </authorList>
    </citation>
    <scope>NUCLEOTIDE SEQUENCE [LARGE SCALE GENOMIC DNA]</scope>
    <source>
        <strain evidence="3">DSM 13966</strain>
    </source>
</reference>
<dbReference type="Proteomes" id="UP000279911">
    <property type="component" value="Unassembled WGS sequence"/>
</dbReference>
<feature type="transmembrane region" description="Helical" evidence="1">
    <location>
        <begin position="74"/>
        <end position="94"/>
    </location>
</feature>
<dbReference type="OrthoDB" id="3035118at2"/>
<gene>
    <name evidence="2" type="ORF">EJA10_03535</name>
</gene>
<feature type="transmembrane region" description="Helical" evidence="1">
    <location>
        <begin position="44"/>
        <end position="62"/>
    </location>
</feature>
<keyword evidence="1" id="KW-0472">Membrane</keyword>
<protein>
    <recommendedName>
        <fullName evidence="4">DUF3784 domain-containing protein</fullName>
    </recommendedName>
</protein>
<sequence length="108" mass="12177">MITPLLAGSYYLIWGFLRNRSSKTNHNINKAIKSSLSADDLPKYLNQTGTVFMAVGVLIISIGQVEHWYNPHPFVLILGASLLGAICLAFLLNINKKYLGRFIPRWEE</sequence>
<proteinExistence type="predicted"/>
<dbReference type="AlphaFoldDB" id="A0A3R9FZD6"/>
<evidence type="ECO:0008006" key="4">
    <source>
        <dbReference type="Google" id="ProtNLM"/>
    </source>
</evidence>
<comment type="caution">
    <text evidence="2">The sequence shown here is derived from an EMBL/GenBank/DDBJ whole genome shotgun (WGS) entry which is preliminary data.</text>
</comment>
<keyword evidence="1" id="KW-1133">Transmembrane helix</keyword>
<keyword evidence="1" id="KW-0812">Transmembrane</keyword>